<proteinExistence type="predicted"/>
<feature type="domain" description="Lipopolysaccharide assembly protein A" evidence="7">
    <location>
        <begin position="45"/>
        <end position="92"/>
    </location>
</feature>
<keyword evidence="1" id="KW-1003">Cell membrane</keyword>
<evidence type="ECO:0000256" key="4">
    <source>
        <dbReference type="ARBA" id="ARBA00023136"/>
    </source>
</evidence>
<dbReference type="STRING" id="595536.GCA_000178815_04323"/>
<feature type="region of interest" description="Disordered" evidence="5">
    <location>
        <begin position="97"/>
        <end position="119"/>
    </location>
</feature>
<evidence type="ECO:0000256" key="3">
    <source>
        <dbReference type="ARBA" id="ARBA00022989"/>
    </source>
</evidence>
<dbReference type="InterPro" id="IPR010445">
    <property type="entry name" value="LapA_dom"/>
</dbReference>
<dbReference type="Proteomes" id="UP000230709">
    <property type="component" value="Chromosome"/>
</dbReference>
<dbReference type="AlphaFoldDB" id="A0A2D2CWS2"/>
<accession>A0A2D2CWS2</accession>
<dbReference type="KEGG" id="mtw:CQW49_04195"/>
<keyword evidence="4 6" id="KW-0472">Membrane</keyword>
<keyword evidence="3 6" id="KW-1133">Transmembrane helix</keyword>
<evidence type="ECO:0000313" key="9">
    <source>
        <dbReference type="Proteomes" id="UP000230709"/>
    </source>
</evidence>
<evidence type="ECO:0000256" key="6">
    <source>
        <dbReference type="SAM" id="Phobius"/>
    </source>
</evidence>
<keyword evidence="2 6" id="KW-0812">Transmembrane</keyword>
<feature type="transmembrane region" description="Helical" evidence="6">
    <location>
        <begin position="49"/>
        <end position="71"/>
    </location>
</feature>
<evidence type="ECO:0000256" key="2">
    <source>
        <dbReference type="ARBA" id="ARBA00022692"/>
    </source>
</evidence>
<dbReference type="GO" id="GO:0005886">
    <property type="term" value="C:plasma membrane"/>
    <property type="evidence" value="ECO:0007669"/>
    <property type="project" value="InterPro"/>
</dbReference>
<evidence type="ECO:0000259" key="7">
    <source>
        <dbReference type="Pfam" id="PF06305"/>
    </source>
</evidence>
<dbReference type="EMBL" id="CP023737">
    <property type="protein sequence ID" value="ATQ67180.1"/>
    <property type="molecule type" value="Genomic_DNA"/>
</dbReference>
<protein>
    <submittedName>
        <fullName evidence="8">DUF1049 domain-containing protein</fullName>
    </submittedName>
</protein>
<name>A0A2D2CWS2_METT3</name>
<evidence type="ECO:0000256" key="1">
    <source>
        <dbReference type="ARBA" id="ARBA00022475"/>
    </source>
</evidence>
<evidence type="ECO:0000256" key="5">
    <source>
        <dbReference type="SAM" id="MobiDB-lite"/>
    </source>
</evidence>
<keyword evidence="9" id="KW-1185">Reference proteome</keyword>
<dbReference type="RefSeq" id="WP_003613154.1">
    <property type="nucleotide sequence ID" value="NZ_ADVE02000001.1"/>
</dbReference>
<evidence type="ECO:0000313" key="8">
    <source>
        <dbReference type="EMBL" id="ATQ67180.1"/>
    </source>
</evidence>
<organism evidence="8 9">
    <name type="scientific">Methylosinus trichosporium (strain ATCC 35070 / NCIMB 11131 / UNIQEM 75 / OB3b)</name>
    <dbReference type="NCBI Taxonomy" id="595536"/>
    <lineage>
        <taxon>Bacteria</taxon>
        <taxon>Pseudomonadati</taxon>
        <taxon>Pseudomonadota</taxon>
        <taxon>Alphaproteobacteria</taxon>
        <taxon>Hyphomicrobiales</taxon>
        <taxon>Methylocystaceae</taxon>
        <taxon>Methylosinus</taxon>
    </lineage>
</organism>
<dbReference type="Pfam" id="PF06305">
    <property type="entry name" value="LapA_dom"/>
    <property type="match status" value="1"/>
</dbReference>
<reference evidence="9" key="1">
    <citation type="submission" date="2017-10" db="EMBL/GenBank/DDBJ databases">
        <title>Completed PacBio SMRT sequence of Methylosinus trichosporium OB3b reveals presence of a third large plasmid.</title>
        <authorList>
            <person name="Charles T.C."/>
            <person name="Lynch M.D.J."/>
            <person name="Heil J.R."/>
            <person name="Cheng J."/>
        </authorList>
    </citation>
    <scope>NUCLEOTIDE SEQUENCE [LARGE SCALE GENOMIC DNA]</scope>
    <source>
        <strain evidence="9">OB3b</strain>
    </source>
</reference>
<sequence>MKSVLRIIVFAPLALLFLFFAMANRAPVRVFLDPLPGGDATGPSFEAPLYLIVLAAIGLGVLAGGLSSWVAHGRYRRAARAARADAKVARSEAEQLRGQALASLSPDPASNGRALRRSG</sequence>
<gene>
    <name evidence="8" type="ORF">CQW49_04195</name>
</gene>